<feature type="compositionally biased region" description="Acidic residues" evidence="1">
    <location>
        <begin position="228"/>
        <end position="243"/>
    </location>
</feature>
<organism evidence="2 3">
    <name type="scientific">Rhizophagus clarus</name>
    <dbReference type="NCBI Taxonomy" id="94130"/>
    <lineage>
        <taxon>Eukaryota</taxon>
        <taxon>Fungi</taxon>
        <taxon>Fungi incertae sedis</taxon>
        <taxon>Mucoromycota</taxon>
        <taxon>Glomeromycotina</taxon>
        <taxon>Glomeromycetes</taxon>
        <taxon>Glomerales</taxon>
        <taxon>Glomeraceae</taxon>
        <taxon>Rhizophagus</taxon>
    </lineage>
</organism>
<gene>
    <name evidence="2" type="ORF">RclHR1_10470004</name>
</gene>
<accession>A0A2Z6QDK8</accession>
<proteinExistence type="predicted"/>
<keyword evidence="3" id="KW-1185">Reference proteome</keyword>
<name>A0A2Z6QDK8_9GLOM</name>
<dbReference type="Proteomes" id="UP000247702">
    <property type="component" value="Unassembled WGS sequence"/>
</dbReference>
<dbReference type="AlphaFoldDB" id="A0A2Z6QDK8"/>
<protein>
    <submittedName>
        <fullName evidence="2">Uncharacterized protein</fullName>
    </submittedName>
</protein>
<dbReference type="EMBL" id="BEXD01000055">
    <property type="protein sequence ID" value="GBB83799.1"/>
    <property type="molecule type" value="Genomic_DNA"/>
</dbReference>
<reference evidence="2 3" key="1">
    <citation type="submission" date="2017-11" db="EMBL/GenBank/DDBJ databases">
        <title>The genome of Rhizophagus clarus HR1 reveals common genetic basis of auxotrophy among arbuscular mycorrhizal fungi.</title>
        <authorList>
            <person name="Kobayashi Y."/>
        </authorList>
    </citation>
    <scope>NUCLEOTIDE SEQUENCE [LARGE SCALE GENOMIC DNA]</scope>
    <source>
        <strain evidence="2 3">HR1</strain>
    </source>
</reference>
<evidence type="ECO:0000256" key="1">
    <source>
        <dbReference type="SAM" id="MobiDB-lite"/>
    </source>
</evidence>
<evidence type="ECO:0000313" key="2">
    <source>
        <dbReference type="EMBL" id="GBB83799.1"/>
    </source>
</evidence>
<sequence length="285" mass="33177">MDHYYALLDSAIKDQEVDKAFYSYTLEYVKLNPDFDERKIPMTKTKLMMINRDNNKVHEFIKEKYIIQNRDLNESSSVLYHNFKTWFATYVSSNKKPPTVQEFTRALGELGIKAKQKRVGDRKANKKLQWYSAPYADLYTTFMKKNMIDEAENIEVPEGYKESEVLIEIPPERLPNSVCEQEEVMDSQSEQEETEDQPVALESVKNLIDNFITELNTLIPPSVKSEQEPEVEQELEQESEIEPEPYRISGPSIPAKLTISQEVSKPVQKVDSDPMPKMNTAKYWE</sequence>
<feature type="region of interest" description="Disordered" evidence="1">
    <location>
        <begin position="223"/>
        <end position="285"/>
    </location>
</feature>
<evidence type="ECO:0000313" key="3">
    <source>
        <dbReference type="Proteomes" id="UP000247702"/>
    </source>
</evidence>
<comment type="caution">
    <text evidence="2">The sequence shown here is derived from an EMBL/GenBank/DDBJ whole genome shotgun (WGS) entry which is preliminary data.</text>
</comment>